<evidence type="ECO:0000256" key="11">
    <source>
        <dbReference type="HAMAP-Rule" id="MF_01145"/>
    </source>
</evidence>
<dbReference type="SUPFAM" id="SSF109998">
    <property type="entry name" value="Triger factor/SurA peptide-binding domain-like"/>
    <property type="match status" value="1"/>
</dbReference>
<gene>
    <name evidence="14" type="primary">prsA1</name>
    <name evidence="11" type="synonym">prsA</name>
    <name evidence="14" type="ORF">GCM10008025_16410</name>
</gene>
<evidence type="ECO:0000256" key="3">
    <source>
        <dbReference type="ARBA" id="ARBA00006071"/>
    </source>
</evidence>
<dbReference type="Gene3D" id="3.10.50.40">
    <property type="match status" value="1"/>
</dbReference>
<comment type="subcellular location">
    <subcellularLocation>
        <location evidence="2 11">Cell membrane</location>
        <topology evidence="2 11">Lipid-anchor</topology>
    </subcellularLocation>
</comment>
<reference evidence="14" key="2">
    <citation type="submission" date="2020-09" db="EMBL/GenBank/DDBJ databases">
        <authorList>
            <person name="Sun Q."/>
            <person name="Zhou Y."/>
        </authorList>
    </citation>
    <scope>NUCLEOTIDE SEQUENCE</scope>
    <source>
        <strain evidence="14">CGMCC 1.12408</strain>
    </source>
</reference>
<dbReference type="GO" id="GO:0003755">
    <property type="term" value="F:peptidyl-prolyl cis-trans isomerase activity"/>
    <property type="evidence" value="ECO:0007669"/>
    <property type="project" value="UniProtKB-UniRule"/>
</dbReference>
<evidence type="ECO:0000313" key="15">
    <source>
        <dbReference type="Proteomes" id="UP000613512"/>
    </source>
</evidence>
<keyword evidence="4 11" id="KW-1003">Cell membrane</keyword>
<dbReference type="InterPro" id="IPR027304">
    <property type="entry name" value="Trigger_fact/SurA_dom_sf"/>
</dbReference>
<evidence type="ECO:0000256" key="6">
    <source>
        <dbReference type="ARBA" id="ARBA00023110"/>
    </source>
</evidence>
<sequence length="301" mass="34091">MKKLTIATITAGALLLSACTADNDEKNSDSTSNDPDIVVESKIGDISKEEFYNEMKEYFGENTLYNMVVLNVLEDKYEVTDEEVDTAVQEVKDEQGDMFSLWLMQNRFADEEAFRKQTYERLLQEKLMFEDVEISDDEVKEKFDEMKENRQIAIRASHILISKDDEDFDAKVAEVQKKLDEGADFAELAKEYSSDGSAENGGDLGYFATGKMVKPFEDAAFALGEDEVSGPVESEFGTHFIKVTDIPTFEDEESKIRKELASEKVDFAAVQEKLNKLIEDADIDIKIDEFKDLFTQPEAQG</sequence>
<dbReference type="PROSITE" id="PS01096">
    <property type="entry name" value="PPIC_PPIASE_1"/>
    <property type="match status" value="1"/>
</dbReference>
<dbReference type="SUPFAM" id="SSF54534">
    <property type="entry name" value="FKBP-like"/>
    <property type="match status" value="1"/>
</dbReference>
<dbReference type="InterPro" id="IPR046357">
    <property type="entry name" value="PPIase_dom_sf"/>
</dbReference>
<dbReference type="GO" id="GO:0005886">
    <property type="term" value="C:plasma membrane"/>
    <property type="evidence" value="ECO:0007669"/>
    <property type="project" value="UniProtKB-SubCell"/>
</dbReference>
<comment type="caution">
    <text evidence="14">The sequence shown here is derived from an EMBL/GenBank/DDBJ whole genome shotgun (WGS) entry which is preliminary data.</text>
</comment>
<feature type="chain" id="PRO_5037724802" description="Foldase protein PrsA" evidence="12">
    <location>
        <begin position="24"/>
        <end position="301"/>
    </location>
</feature>
<dbReference type="PANTHER" id="PTHR47245">
    <property type="entry name" value="PEPTIDYLPROLYL ISOMERASE"/>
    <property type="match status" value="1"/>
</dbReference>
<name>A0A916RWG2_9BACI</name>
<keyword evidence="8 11" id="KW-0564">Palmitate</keyword>
<evidence type="ECO:0000256" key="9">
    <source>
        <dbReference type="ARBA" id="ARBA00023235"/>
    </source>
</evidence>
<comment type="function">
    <text evidence="11">Plays a major role in protein secretion by helping the post-translocational extracellular folding of several secreted proteins.</text>
</comment>
<evidence type="ECO:0000256" key="1">
    <source>
        <dbReference type="ARBA" id="ARBA00000971"/>
    </source>
</evidence>
<dbReference type="Proteomes" id="UP000613512">
    <property type="component" value="Unassembled WGS sequence"/>
</dbReference>
<evidence type="ECO:0000256" key="10">
    <source>
        <dbReference type="ARBA" id="ARBA00023288"/>
    </source>
</evidence>
<dbReference type="HAMAP" id="MF_01145">
    <property type="entry name" value="Foldase_PrsA"/>
    <property type="match status" value="1"/>
</dbReference>
<keyword evidence="10 11" id="KW-0449">Lipoprotein</keyword>
<reference evidence="14" key="1">
    <citation type="journal article" date="2014" name="Int. J. Syst. Evol. Microbiol.">
        <title>Complete genome sequence of Corynebacterium casei LMG S-19264T (=DSM 44701T), isolated from a smear-ripened cheese.</title>
        <authorList>
            <consortium name="US DOE Joint Genome Institute (JGI-PGF)"/>
            <person name="Walter F."/>
            <person name="Albersmeier A."/>
            <person name="Kalinowski J."/>
            <person name="Ruckert C."/>
        </authorList>
    </citation>
    <scope>NUCLEOTIDE SEQUENCE</scope>
    <source>
        <strain evidence="14">CGMCC 1.12408</strain>
    </source>
</reference>
<keyword evidence="6 11" id="KW-0697">Rotamase</keyword>
<dbReference type="AlphaFoldDB" id="A0A916RWG2"/>
<dbReference type="InterPro" id="IPR000297">
    <property type="entry name" value="PPIase_PpiC"/>
</dbReference>
<evidence type="ECO:0000259" key="13">
    <source>
        <dbReference type="PROSITE" id="PS50198"/>
    </source>
</evidence>
<dbReference type="GO" id="GO:0006457">
    <property type="term" value="P:protein folding"/>
    <property type="evidence" value="ECO:0007669"/>
    <property type="project" value="UniProtKB-UniRule"/>
</dbReference>
<feature type="signal peptide" evidence="12">
    <location>
        <begin position="1"/>
        <end position="23"/>
    </location>
</feature>
<organism evidence="14 15">
    <name type="scientific">Ornithinibacillus halotolerans</name>
    <dbReference type="NCBI Taxonomy" id="1274357"/>
    <lineage>
        <taxon>Bacteria</taxon>
        <taxon>Bacillati</taxon>
        <taxon>Bacillota</taxon>
        <taxon>Bacilli</taxon>
        <taxon>Bacillales</taxon>
        <taxon>Bacillaceae</taxon>
        <taxon>Ornithinibacillus</taxon>
    </lineage>
</organism>
<dbReference type="InterPro" id="IPR023059">
    <property type="entry name" value="Foldase_PrsA"/>
</dbReference>
<dbReference type="PANTHER" id="PTHR47245:SF1">
    <property type="entry name" value="FOLDASE PROTEIN PRSA"/>
    <property type="match status" value="1"/>
</dbReference>
<feature type="domain" description="PpiC" evidence="13">
    <location>
        <begin position="151"/>
        <end position="245"/>
    </location>
</feature>
<dbReference type="PROSITE" id="PS51257">
    <property type="entry name" value="PROKAR_LIPOPROTEIN"/>
    <property type="match status" value="1"/>
</dbReference>
<evidence type="ECO:0000256" key="7">
    <source>
        <dbReference type="ARBA" id="ARBA00023136"/>
    </source>
</evidence>
<dbReference type="EMBL" id="BMEY01000007">
    <property type="protein sequence ID" value="GGA73433.1"/>
    <property type="molecule type" value="Genomic_DNA"/>
</dbReference>
<keyword evidence="15" id="KW-1185">Reference proteome</keyword>
<evidence type="ECO:0000256" key="8">
    <source>
        <dbReference type="ARBA" id="ARBA00023139"/>
    </source>
</evidence>
<dbReference type="InterPro" id="IPR023058">
    <property type="entry name" value="PPIase_PpiC_CS"/>
</dbReference>
<accession>A0A916RWG2</accession>
<keyword evidence="7 11" id="KW-0472">Membrane</keyword>
<keyword evidence="9 11" id="KW-0413">Isomerase</keyword>
<evidence type="ECO:0000256" key="2">
    <source>
        <dbReference type="ARBA" id="ARBA00004193"/>
    </source>
</evidence>
<dbReference type="Pfam" id="PF13616">
    <property type="entry name" value="Rotamase_3"/>
    <property type="match status" value="1"/>
</dbReference>
<keyword evidence="5 11" id="KW-0732">Signal</keyword>
<proteinExistence type="inferred from homology"/>
<dbReference type="PROSITE" id="PS50198">
    <property type="entry name" value="PPIC_PPIASE_2"/>
    <property type="match status" value="1"/>
</dbReference>
<protein>
    <recommendedName>
        <fullName evidence="11">Foldase protein PrsA</fullName>
        <ecNumber evidence="11">5.2.1.8</ecNumber>
    </recommendedName>
</protein>
<evidence type="ECO:0000256" key="5">
    <source>
        <dbReference type="ARBA" id="ARBA00022729"/>
    </source>
</evidence>
<evidence type="ECO:0000256" key="4">
    <source>
        <dbReference type="ARBA" id="ARBA00022475"/>
    </source>
</evidence>
<comment type="catalytic activity">
    <reaction evidence="1 11">
        <text>[protein]-peptidylproline (omega=180) = [protein]-peptidylproline (omega=0)</text>
        <dbReference type="Rhea" id="RHEA:16237"/>
        <dbReference type="Rhea" id="RHEA-COMP:10747"/>
        <dbReference type="Rhea" id="RHEA-COMP:10748"/>
        <dbReference type="ChEBI" id="CHEBI:83833"/>
        <dbReference type="ChEBI" id="CHEBI:83834"/>
        <dbReference type="EC" id="5.2.1.8"/>
    </reaction>
</comment>
<dbReference type="InterPro" id="IPR050245">
    <property type="entry name" value="PrsA_foldase"/>
</dbReference>
<dbReference type="RefSeq" id="WP_188384204.1">
    <property type="nucleotide sequence ID" value="NZ_BMEY01000007.1"/>
</dbReference>
<dbReference type="EC" id="5.2.1.8" evidence="11"/>
<evidence type="ECO:0000256" key="12">
    <source>
        <dbReference type="SAM" id="SignalP"/>
    </source>
</evidence>
<comment type="similarity">
    <text evidence="3 11">Belongs to the PrsA family.</text>
</comment>
<evidence type="ECO:0000313" key="14">
    <source>
        <dbReference type="EMBL" id="GGA73433.1"/>
    </source>
</evidence>